<keyword evidence="3" id="KW-1185">Reference proteome</keyword>
<keyword evidence="1" id="KW-0812">Transmembrane</keyword>
<dbReference type="EMBL" id="CP144694">
    <property type="protein sequence ID" value="WVZ02676.1"/>
    <property type="molecule type" value="Genomic_DNA"/>
</dbReference>
<evidence type="ECO:0000313" key="2">
    <source>
        <dbReference type="EMBL" id="WVZ02676.1"/>
    </source>
</evidence>
<organism evidence="2 3">
    <name type="scientific">Vigna mungo</name>
    <name type="common">Black gram</name>
    <name type="synonym">Phaseolus mungo</name>
    <dbReference type="NCBI Taxonomy" id="3915"/>
    <lineage>
        <taxon>Eukaryota</taxon>
        <taxon>Viridiplantae</taxon>
        <taxon>Streptophyta</taxon>
        <taxon>Embryophyta</taxon>
        <taxon>Tracheophyta</taxon>
        <taxon>Spermatophyta</taxon>
        <taxon>Magnoliopsida</taxon>
        <taxon>eudicotyledons</taxon>
        <taxon>Gunneridae</taxon>
        <taxon>Pentapetalae</taxon>
        <taxon>rosids</taxon>
        <taxon>fabids</taxon>
        <taxon>Fabales</taxon>
        <taxon>Fabaceae</taxon>
        <taxon>Papilionoideae</taxon>
        <taxon>50 kb inversion clade</taxon>
        <taxon>NPAAA clade</taxon>
        <taxon>indigoferoid/millettioid clade</taxon>
        <taxon>Phaseoleae</taxon>
        <taxon>Vigna</taxon>
    </lineage>
</organism>
<sequence length="222" mass="25501">MIWYTCQGFNSSLRLSFPQRRLECQKQRVAKSSVFRFGLYTEDTGFSLQVWVMHRGQWRTYLRSYTKLFLSVLVRSTFLIEILFWLSNAFAGARRVNGRFTDDNQAKSLWFSLALAVGKWWVLVICLTEEIPEEEHVLSEVVSPSMMMVPPPPSSNSKCLSPSRQSRQNEGPMMLAEGKTCDFQLYTFCDQNCIKDCPAIFGEKAIGVCTFNPPSCICRRPC</sequence>
<accession>A0AAQ3N5G7</accession>
<dbReference type="Proteomes" id="UP001374535">
    <property type="component" value="Chromosome 7"/>
</dbReference>
<proteinExistence type="predicted"/>
<feature type="transmembrane region" description="Helical" evidence="1">
    <location>
        <begin position="68"/>
        <end position="88"/>
    </location>
</feature>
<evidence type="ECO:0000313" key="3">
    <source>
        <dbReference type="Proteomes" id="UP001374535"/>
    </source>
</evidence>
<gene>
    <name evidence="2" type="ORF">V8G54_023482</name>
</gene>
<keyword evidence="1" id="KW-0472">Membrane</keyword>
<keyword evidence="1" id="KW-1133">Transmembrane helix</keyword>
<name>A0AAQ3N5G7_VIGMU</name>
<protein>
    <submittedName>
        <fullName evidence="2">Uncharacterized protein</fullName>
    </submittedName>
</protein>
<evidence type="ECO:0000256" key="1">
    <source>
        <dbReference type="SAM" id="Phobius"/>
    </source>
</evidence>
<reference evidence="2 3" key="1">
    <citation type="journal article" date="2023" name="Life. Sci Alliance">
        <title>Evolutionary insights into 3D genome organization and epigenetic landscape of Vigna mungo.</title>
        <authorList>
            <person name="Junaid A."/>
            <person name="Singh B."/>
            <person name="Bhatia S."/>
        </authorList>
    </citation>
    <scope>NUCLEOTIDE SEQUENCE [LARGE SCALE GENOMIC DNA]</scope>
    <source>
        <strain evidence="2">Urdbean</strain>
    </source>
</reference>
<dbReference type="AlphaFoldDB" id="A0AAQ3N5G7"/>